<feature type="domain" description="Protein kinase" evidence="22">
    <location>
        <begin position="502"/>
        <end position="786"/>
    </location>
</feature>
<comment type="catalytic activity">
    <reaction evidence="17 18">
        <text>L-seryl-[protein] + ATP = O-phospho-L-seryl-[protein] + ADP + H(+)</text>
        <dbReference type="Rhea" id="RHEA:17989"/>
        <dbReference type="Rhea" id="RHEA-COMP:9863"/>
        <dbReference type="Rhea" id="RHEA-COMP:11604"/>
        <dbReference type="ChEBI" id="CHEBI:15378"/>
        <dbReference type="ChEBI" id="CHEBI:29999"/>
        <dbReference type="ChEBI" id="CHEBI:30616"/>
        <dbReference type="ChEBI" id="CHEBI:83421"/>
        <dbReference type="ChEBI" id="CHEBI:456216"/>
        <dbReference type="EC" id="2.7.11.1"/>
    </reaction>
</comment>
<keyword evidence="14" id="KW-0675">Receptor</keyword>
<evidence type="ECO:0000256" key="1">
    <source>
        <dbReference type="ARBA" id="ARBA00004479"/>
    </source>
</evidence>
<dbReference type="GO" id="GO:0106310">
    <property type="term" value="F:protein serine kinase activity"/>
    <property type="evidence" value="ECO:0007669"/>
    <property type="project" value="RHEA"/>
</dbReference>
<keyword evidence="9 18" id="KW-0418">Kinase</keyword>
<dbReference type="CDD" id="cd00053">
    <property type="entry name" value="EGF"/>
    <property type="match status" value="1"/>
</dbReference>
<dbReference type="GO" id="GO:0004674">
    <property type="term" value="F:protein serine/threonine kinase activity"/>
    <property type="evidence" value="ECO:0007669"/>
    <property type="project" value="UniProtKB-KW"/>
</dbReference>
<keyword evidence="3" id="KW-0245">EGF-like domain</keyword>
<evidence type="ECO:0000256" key="5">
    <source>
        <dbReference type="ARBA" id="ARBA00022692"/>
    </source>
</evidence>
<comment type="similarity">
    <text evidence="18">Belongs to the protein kinase superfamily. Ser/Thr protein kinase family.</text>
</comment>
<comment type="subcellular location">
    <subcellularLocation>
        <location evidence="1">Membrane</location>
        <topology evidence="1">Single-pass type I membrane protein</topology>
    </subcellularLocation>
</comment>
<dbReference type="Pfam" id="PF00954">
    <property type="entry name" value="S_locus_glycop"/>
    <property type="match status" value="1"/>
</dbReference>
<feature type="domain" description="Bulb-type lectin" evidence="23">
    <location>
        <begin position="25"/>
        <end position="145"/>
    </location>
</feature>
<keyword evidence="2 18" id="KW-0723">Serine/threonine-protein kinase</keyword>
<dbReference type="SUPFAM" id="SSF51110">
    <property type="entry name" value="alpha-D-mannose-specific plant lectins"/>
    <property type="match status" value="2"/>
</dbReference>
<dbReference type="InterPro" id="IPR000719">
    <property type="entry name" value="Prot_kinase_dom"/>
</dbReference>
<dbReference type="InterPro" id="IPR024171">
    <property type="entry name" value="SRK-like_kinase"/>
</dbReference>
<dbReference type="PIRSF" id="PIRSF000641">
    <property type="entry name" value="SRK"/>
    <property type="match status" value="1"/>
</dbReference>
<keyword evidence="13" id="KW-1015">Disulfide bond</keyword>
<dbReference type="InterPro" id="IPR017441">
    <property type="entry name" value="Protein_kinase_ATP_BS"/>
</dbReference>
<evidence type="ECO:0000256" key="21">
    <source>
        <dbReference type="SAM" id="SignalP"/>
    </source>
</evidence>
<evidence type="ECO:0000256" key="20">
    <source>
        <dbReference type="SAM" id="Phobius"/>
    </source>
</evidence>
<evidence type="ECO:0000256" key="2">
    <source>
        <dbReference type="ARBA" id="ARBA00022527"/>
    </source>
</evidence>
<dbReference type="GO" id="GO:0016020">
    <property type="term" value="C:membrane"/>
    <property type="evidence" value="ECO:0007669"/>
    <property type="project" value="UniProtKB-SubCell"/>
</dbReference>
<keyword evidence="26" id="KW-1185">Reference proteome</keyword>
<comment type="caution">
    <text evidence="25">The sequence shown here is derived from an EMBL/GenBank/DDBJ whole genome shotgun (WGS) entry which is preliminary data.</text>
</comment>
<dbReference type="GO" id="GO:0048544">
    <property type="term" value="P:recognition of pollen"/>
    <property type="evidence" value="ECO:0007669"/>
    <property type="project" value="InterPro"/>
</dbReference>
<keyword evidence="6 21" id="KW-0732">Signal</keyword>
<dbReference type="Pfam" id="PF01453">
    <property type="entry name" value="B_lectin"/>
    <property type="match status" value="1"/>
</dbReference>
<dbReference type="InterPro" id="IPR003609">
    <property type="entry name" value="Pan_app"/>
</dbReference>
<dbReference type="InterPro" id="IPR011009">
    <property type="entry name" value="Kinase-like_dom_sf"/>
</dbReference>
<proteinExistence type="inferred from homology"/>
<accession>A0A328D973</accession>
<evidence type="ECO:0000313" key="25">
    <source>
        <dbReference type="EMBL" id="RAL42026.1"/>
    </source>
</evidence>
<keyword evidence="8 18" id="KW-0547">Nucleotide-binding</keyword>
<dbReference type="PANTHER" id="PTHR47976:SF7">
    <property type="entry name" value="RECEPTOR-LIKE SERINE_THREONINE-PROTEIN KINASE"/>
    <property type="match status" value="1"/>
</dbReference>
<keyword evidence="11 20" id="KW-1133">Transmembrane helix</keyword>
<evidence type="ECO:0000259" key="24">
    <source>
        <dbReference type="PROSITE" id="PS50948"/>
    </source>
</evidence>
<keyword evidence="4 18" id="KW-0808">Transferase</keyword>
<evidence type="ECO:0000256" key="15">
    <source>
        <dbReference type="ARBA" id="ARBA00023180"/>
    </source>
</evidence>
<dbReference type="FunFam" id="1.10.510.10:FF:000237">
    <property type="entry name" value="G-type lectin S-receptor-like serine/threonine-protein kinase"/>
    <property type="match status" value="1"/>
</dbReference>
<evidence type="ECO:0000313" key="26">
    <source>
        <dbReference type="Proteomes" id="UP000249390"/>
    </source>
</evidence>
<reference evidence="25 26" key="1">
    <citation type="submission" date="2018-06" db="EMBL/GenBank/DDBJ databases">
        <title>The Genome of Cuscuta australis (Dodder) Provides Insight into the Evolution of Plant Parasitism.</title>
        <authorList>
            <person name="Liu H."/>
        </authorList>
    </citation>
    <scope>NUCLEOTIDE SEQUENCE [LARGE SCALE GENOMIC DNA]</scope>
    <source>
        <strain evidence="26">cv. Yunnan</strain>
        <tissue evidence="25">Vines</tissue>
    </source>
</reference>
<dbReference type="SUPFAM" id="SSF56112">
    <property type="entry name" value="Protein kinase-like (PK-like)"/>
    <property type="match status" value="1"/>
</dbReference>
<dbReference type="SMART" id="SM00220">
    <property type="entry name" value="S_TKc"/>
    <property type="match status" value="1"/>
</dbReference>
<dbReference type="InterPro" id="IPR000858">
    <property type="entry name" value="S_locus_glycoprot_dom"/>
</dbReference>
<evidence type="ECO:0000256" key="13">
    <source>
        <dbReference type="ARBA" id="ARBA00023157"/>
    </source>
</evidence>
<dbReference type="PROSITE" id="PS50948">
    <property type="entry name" value="PAN"/>
    <property type="match status" value="1"/>
</dbReference>
<dbReference type="Gene3D" id="2.90.10.10">
    <property type="entry name" value="Bulb-type lectin domain"/>
    <property type="match status" value="2"/>
</dbReference>
<sequence>MALLQVLCILLFHSASSATQERFTNISLGSSLTPTTNSSWLSPSGTFAFGFYKQDGGYAVGTFISGSGIRERTAVWTAKRDSSPIFPSNSTLLLKKEGRLVVDAGQGTEVDVVDRGLAIGSASISDNGNFVLYGSDRGVIWQSFDNPTNTLLPGQVLANGRQLVSSISDSDDSEGIFRIVMQGDGHLVQYPVGTSGTAENSYWASGTAGTGDKITLNLERDGHLYLINSTINIIKNLTRGGYPEEKTINLAKIDADGIFRLYSYPLGPGNRSVLWSTTEDKCAPKGLCGANAFCTAMDNQAECNCVPGFVPVSPGNWSSGCQRNFASRSCQETGGNGYEMRALENTVWQTNSYATFKASTREDCGNACLEDCNCEAAQFKDGDCRKERLPLLYGRRLMTDSNAALIKVGGIPAIAGGDESDGKAPSPVDHKKHIRVDILIVSISLVSFSLLILAISGLLIHRSRVWRYKDIVAENNRDGCHSFEDEIGPRAFSYAKLQKATNDFGEELGRGAFGTVFKGVLEESMKPVAVKRLEKLLAEGEKEFENEMRAIGKTHHRNLVKLLGFCIDGTKRFLVYEYLSNGSLADALFSGERRRHSWEERVGIARDIARGLLYLHEECETQIIHCDIKSQNILMDERGVAKISDFGLAKLMRPDQTKTFTGARGTRGYVAPEWHKKGAVTVKADVYSFGIVLLELIARRRSLDWSLGQDEAVLEEWVYSCFESGEVGKLVGDDEDVELGQVERMVRIAMWCIQDSPSLRPSMKKVLLMLEGTVDIPIPPSPSSFLSAI</sequence>
<dbReference type="PROSITE" id="PS00108">
    <property type="entry name" value="PROTEIN_KINASE_ST"/>
    <property type="match status" value="1"/>
</dbReference>
<evidence type="ECO:0000256" key="14">
    <source>
        <dbReference type="ARBA" id="ARBA00023170"/>
    </source>
</evidence>
<dbReference type="InterPro" id="IPR001480">
    <property type="entry name" value="Bulb-type_lectin_dom"/>
</dbReference>
<evidence type="ECO:0000256" key="3">
    <source>
        <dbReference type="ARBA" id="ARBA00022536"/>
    </source>
</evidence>
<dbReference type="PROSITE" id="PS00107">
    <property type="entry name" value="PROTEIN_KINASE_ATP"/>
    <property type="match status" value="1"/>
</dbReference>
<dbReference type="InterPro" id="IPR036426">
    <property type="entry name" value="Bulb-type_lectin_dom_sf"/>
</dbReference>
<feature type="signal peptide" evidence="21">
    <location>
        <begin position="1"/>
        <end position="18"/>
    </location>
</feature>
<dbReference type="AlphaFoldDB" id="A0A328D973"/>
<keyword evidence="7" id="KW-0430">Lectin</keyword>
<evidence type="ECO:0000256" key="4">
    <source>
        <dbReference type="ARBA" id="ARBA00022679"/>
    </source>
</evidence>
<dbReference type="Proteomes" id="UP000249390">
    <property type="component" value="Unassembled WGS sequence"/>
</dbReference>
<evidence type="ECO:0000256" key="17">
    <source>
        <dbReference type="ARBA" id="ARBA00048679"/>
    </source>
</evidence>
<dbReference type="EC" id="2.7.11.1" evidence="18"/>
<keyword evidence="5 20" id="KW-0812">Transmembrane</keyword>
<feature type="transmembrane region" description="Helical" evidence="20">
    <location>
        <begin position="438"/>
        <end position="460"/>
    </location>
</feature>
<gene>
    <name evidence="25" type="ORF">DM860_018095</name>
</gene>
<dbReference type="GO" id="GO:0005524">
    <property type="term" value="F:ATP binding"/>
    <property type="evidence" value="ECO:0007669"/>
    <property type="project" value="UniProtKB-UniRule"/>
</dbReference>
<evidence type="ECO:0000256" key="7">
    <source>
        <dbReference type="ARBA" id="ARBA00022734"/>
    </source>
</evidence>
<keyword evidence="15" id="KW-0325">Glycoprotein</keyword>
<dbReference type="PROSITE" id="PS50927">
    <property type="entry name" value="BULB_LECTIN"/>
    <property type="match status" value="1"/>
</dbReference>
<dbReference type="Gene3D" id="1.10.510.10">
    <property type="entry name" value="Transferase(Phosphotransferase) domain 1"/>
    <property type="match status" value="1"/>
</dbReference>
<dbReference type="PANTHER" id="PTHR47976">
    <property type="entry name" value="G-TYPE LECTIN S-RECEPTOR-LIKE SERINE/THREONINE-PROTEIN KINASE SD2-5"/>
    <property type="match status" value="1"/>
</dbReference>
<evidence type="ECO:0000259" key="22">
    <source>
        <dbReference type="PROSITE" id="PS50011"/>
    </source>
</evidence>
<organism evidence="25 26">
    <name type="scientific">Cuscuta australis</name>
    <dbReference type="NCBI Taxonomy" id="267555"/>
    <lineage>
        <taxon>Eukaryota</taxon>
        <taxon>Viridiplantae</taxon>
        <taxon>Streptophyta</taxon>
        <taxon>Embryophyta</taxon>
        <taxon>Tracheophyta</taxon>
        <taxon>Spermatophyta</taxon>
        <taxon>Magnoliopsida</taxon>
        <taxon>eudicotyledons</taxon>
        <taxon>Gunneridae</taxon>
        <taxon>Pentapetalae</taxon>
        <taxon>asterids</taxon>
        <taxon>lamiids</taxon>
        <taxon>Solanales</taxon>
        <taxon>Convolvulaceae</taxon>
        <taxon>Cuscuteae</taxon>
        <taxon>Cuscuta</taxon>
        <taxon>Cuscuta subgen. Grammica</taxon>
        <taxon>Cuscuta sect. Cleistogrammica</taxon>
    </lineage>
</organism>
<evidence type="ECO:0000256" key="8">
    <source>
        <dbReference type="ARBA" id="ARBA00022741"/>
    </source>
</evidence>
<evidence type="ECO:0000256" key="9">
    <source>
        <dbReference type="ARBA" id="ARBA00022777"/>
    </source>
</evidence>
<dbReference type="Gene3D" id="3.30.200.20">
    <property type="entry name" value="Phosphorylase Kinase, domain 1"/>
    <property type="match status" value="1"/>
</dbReference>
<dbReference type="EMBL" id="NQVE01000178">
    <property type="protein sequence ID" value="RAL42026.1"/>
    <property type="molecule type" value="Genomic_DNA"/>
</dbReference>
<evidence type="ECO:0000256" key="10">
    <source>
        <dbReference type="ARBA" id="ARBA00022840"/>
    </source>
</evidence>
<evidence type="ECO:0000256" key="6">
    <source>
        <dbReference type="ARBA" id="ARBA00022729"/>
    </source>
</evidence>
<dbReference type="FunFam" id="3.30.200.20:FF:000059">
    <property type="entry name" value="S-receptor-like serine/threonine-protein kinase"/>
    <property type="match status" value="1"/>
</dbReference>
<dbReference type="CDD" id="cd14066">
    <property type="entry name" value="STKc_IRAK"/>
    <property type="match status" value="1"/>
</dbReference>
<dbReference type="Pfam" id="PF00069">
    <property type="entry name" value="Pkinase"/>
    <property type="match status" value="1"/>
</dbReference>
<dbReference type="FunFam" id="2.90.10.10:FF:000026">
    <property type="entry name" value="Serine/threonine-protein kinase"/>
    <property type="match status" value="1"/>
</dbReference>
<dbReference type="InterPro" id="IPR051343">
    <property type="entry name" value="G-type_lectin_kinases/EP1-like"/>
</dbReference>
<evidence type="ECO:0000256" key="12">
    <source>
        <dbReference type="ARBA" id="ARBA00023136"/>
    </source>
</evidence>
<dbReference type="PROSITE" id="PS50011">
    <property type="entry name" value="PROTEIN_KINASE_DOM"/>
    <property type="match status" value="1"/>
</dbReference>
<feature type="chain" id="PRO_5016309539" description="Receptor-like serine/threonine-protein kinase" evidence="21">
    <location>
        <begin position="19"/>
        <end position="789"/>
    </location>
</feature>
<dbReference type="GO" id="GO:0030246">
    <property type="term" value="F:carbohydrate binding"/>
    <property type="evidence" value="ECO:0007669"/>
    <property type="project" value="UniProtKB-KW"/>
</dbReference>
<protein>
    <recommendedName>
        <fullName evidence="18">Receptor-like serine/threonine-protein kinase</fullName>
        <ecNumber evidence="18">2.7.11.1</ecNumber>
    </recommendedName>
</protein>
<evidence type="ECO:0000256" key="16">
    <source>
        <dbReference type="ARBA" id="ARBA00047899"/>
    </source>
</evidence>
<evidence type="ECO:0000256" key="11">
    <source>
        <dbReference type="ARBA" id="ARBA00022989"/>
    </source>
</evidence>
<dbReference type="InterPro" id="IPR008271">
    <property type="entry name" value="Ser/Thr_kinase_AS"/>
</dbReference>
<evidence type="ECO:0000259" key="23">
    <source>
        <dbReference type="PROSITE" id="PS50927"/>
    </source>
</evidence>
<keyword evidence="12 20" id="KW-0472">Membrane</keyword>
<evidence type="ECO:0000256" key="19">
    <source>
        <dbReference type="PROSITE-ProRule" id="PRU10141"/>
    </source>
</evidence>
<name>A0A328D973_9ASTE</name>
<feature type="domain" description="Apple" evidence="24">
    <location>
        <begin position="330"/>
        <end position="410"/>
    </location>
</feature>
<comment type="catalytic activity">
    <reaction evidence="16 18">
        <text>L-threonyl-[protein] + ATP = O-phospho-L-threonyl-[protein] + ADP + H(+)</text>
        <dbReference type="Rhea" id="RHEA:46608"/>
        <dbReference type="Rhea" id="RHEA-COMP:11060"/>
        <dbReference type="Rhea" id="RHEA-COMP:11605"/>
        <dbReference type="ChEBI" id="CHEBI:15378"/>
        <dbReference type="ChEBI" id="CHEBI:30013"/>
        <dbReference type="ChEBI" id="CHEBI:30616"/>
        <dbReference type="ChEBI" id="CHEBI:61977"/>
        <dbReference type="ChEBI" id="CHEBI:456216"/>
        <dbReference type="EC" id="2.7.11.1"/>
    </reaction>
</comment>
<keyword evidence="10 18" id="KW-0067">ATP-binding</keyword>
<feature type="binding site" evidence="19">
    <location>
        <position position="531"/>
    </location>
    <ligand>
        <name>ATP</name>
        <dbReference type="ChEBI" id="CHEBI:30616"/>
    </ligand>
</feature>
<dbReference type="SMART" id="SM00108">
    <property type="entry name" value="B_lectin"/>
    <property type="match status" value="2"/>
</dbReference>
<evidence type="ECO:0000256" key="18">
    <source>
        <dbReference type="PIRNR" id="PIRNR000641"/>
    </source>
</evidence>